<evidence type="ECO:0000256" key="1">
    <source>
        <dbReference type="ARBA" id="ARBA00004141"/>
    </source>
</evidence>
<dbReference type="PROSITE" id="PS50850">
    <property type="entry name" value="MFS"/>
    <property type="match status" value="1"/>
</dbReference>
<keyword evidence="3" id="KW-0813">Transport</keyword>
<evidence type="ECO:0000256" key="2">
    <source>
        <dbReference type="ARBA" id="ARBA00008335"/>
    </source>
</evidence>
<keyword evidence="15" id="KW-1185">Reference proteome</keyword>
<gene>
    <name evidence="14" type="ORF">PENPOL_c020G10576</name>
</gene>
<dbReference type="Pfam" id="PF01161">
    <property type="entry name" value="PBP"/>
    <property type="match status" value="1"/>
</dbReference>
<evidence type="ECO:0000256" key="4">
    <source>
        <dbReference type="ARBA" id="ARBA00022692"/>
    </source>
</evidence>
<name>A0A1V6N897_PENPO</name>
<feature type="transmembrane region" description="Helical" evidence="12">
    <location>
        <begin position="197"/>
        <end position="217"/>
    </location>
</feature>
<sequence length="649" mass="70603">MNNQDVDHQVQRQDGEVNEETPLLHPPTTEPYSVFTSTQKRLIILTAALASSFSPLSANIYYPALNSIAKDLRVSPSQINLTITTYMICQGLAPMLTGSLADQAGRRPAYILCFVIYIVGNIALALQRSFSALLALRAVQSCGSSGTVALASAVAADIITSAERGMYMGFTSLGNILAPSIGPILGGVLSKYLGWEAIFWFLAIAAGTFFVPLLLFFPETCRGIVGNGSTPAVGWNLAIWSYFQTTTAATPPASTVQRRRVNIPSPLSSLRLLFHRPVGLVLLANGVVFSSYYAVTAGIPALFHRIYDLDDLEIGLCFIPAGLGSLLSATANGVLVDWNYRRTRRNAGQTVHKNQKQDIIGFPIEQARLQIGLPMTPPLLIALIVVFVICFCITAAYNVMNILIVDLYYETPATAMAANNLVRCFLGAGAAAVVNPLIKLIVQVFPWTPGQQLQIRYAGGQWMTPGMELDIRETSMIPEISSINLQCNKKYIILFIDLDAILPGTRIQSVILHWYQPNLMIDCTKPSPPSTIVPGPDNGNKHGPAASYIAPRAPPNTHHRYVYLLFGQPPAYQFPECFSHVFPETVSARAGFDIREFVQAAGLDPPISMNYFIGRHEPAEGETTTMPQSATTTSFRSIDCPTRTAGLVS</sequence>
<dbReference type="PANTHER" id="PTHR23502">
    <property type="entry name" value="MAJOR FACILITATOR SUPERFAMILY"/>
    <property type="match status" value="1"/>
</dbReference>
<evidence type="ECO:0000256" key="7">
    <source>
        <dbReference type="ARBA" id="ARBA00023180"/>
    </source>
</evidence>
<dbReference type="FunFam" id="1.20.1250.20:FF:000172">
    <property type="entry name" value="MFS multidrug resistance transporter"/>
    <property type="match status" value="1"/>
</dbReference>
<feature type="transmembrane region" description="Helical" evidence="12">
    <location>
        <begin position="278"/>
        <end position="302"/>
    </location>
</feature>
<evidence type="ECO:0000313" key="14">
    <source>
        <dbReference type="EMBL" id="OQD60875.1"/>
    </source>
</evidence>
<dbReference type="GO" id="GO:0015137">
    <property type="term" value="F:citrate transmembrane transporter activity"/>
    <property type="evidence" value="ECO:0007669"/>
    <property type="project" value="UniProtKB-ARBA"/>
</dbReference>
<dbReference type="STRING" id="60169.A0A1V6N897"/>
<dbReference type="Pfam" id="PF07690">
    <property type="entry name" value="MFS_1"/>
    <property type="match status" value="1"/>
</dbReference>
<evidence type="ECO:0000256" key="3">
    <source>
        <dbReference type="ARBA" id="ARBA00022448"/>
    </source>
</evidence>
<feature type="transmembrane region" description="Helical" evidence="12">
    <location>
        <begin position="379"/>
        <end position="400"/>
    </location>
</feature>
<keyword evidence="4 12" id="KW-0812">Transmembrane</keyword>
<dbReference type="GO" id="GO:0005886">
    <property type="term" value="C:plasma membrane"/>
    <property type="evidence" value="ECO:0007669"/>
    <property type="project" value="TreeGrafter"/>
</dbReference>
<feature type="transmembrane region" description="Helical" evidence="12">
    <location>
        <begin position="138"/>
        <end position="159"/>
    </location>
</feature>
<feature type="transmembrane region" description="Helical" evidence="12">
    <location>
        <begin position="82"/>
        <end position="101"/>
    </location>
</feature>
<accession>A0A1V6N897</accession>
<dbReference type="GO" id="GO:0140115">
    <property type="term" value="P:export across plasma membrane"/>
    <property type="evidence" value="ECO:0007669"/>
    <property type="project" value="UniProtKB-ARBA"/>
</dbReference>
<evidence type="ECO:0000256" key="11">
    <source>
        <dbReference type="SAM" id="MobiDB-lite"/>
    </source>
</evidence>
<dbReference type="Gene3D" id="3.90.280.10">
    <property type="entry name" value="PEBP-like"/>
    <property type="match status" value="1"/>
</dbReference>
<organism evidence="14 15">
    <name type="scientific">Penicillium polonicum</name>
    <dbReference type="NCBI Taxonomy" id="60169"/>
    <lineage>
        <taxon>Eukaryota</taxon>
        <taxon>Fungi</taxon>
        <taxon>Dikarya</taxon>
        <taxon>Ascomycota</taxon>
        <taxon>Pezizomycotina</taxon>
        <taxon>Eurotiomycetes</taxon>
        <taxon>Eurotiomycetidae</taxon>
        <taxon>Eurotiales</taxon>
        <taxon>Aspergillaceae</taxon>
        <taxon>Penicillium</taxon>
    </lineage>
</organism>
<dbReference type="InterPro" id="IPR035810">
    <property type="entry name" value="PEBP_euk"/>
</dbReference>
<evidence type="ECO:0000256" key="6">
    <source>
        <dbReference type="ARBA" id="ARBA00023136"/>
    </source>
</evidence>
<dbReference type="CDD" id="cd00866">
    <property type="entry name" value="PEBP_euk"/>
    <property type="match status" value="1"/>
</dbReference>
<dbReference type="PANTHER" id="PTHR23502:SF144">
    <property type="entry name" value="MAJOR FACILITATOR SUPERFAMILY (MFS) PROFILE DOMAIN-CONTAINING PROTEIN"/>
    <property type="match status" value="1"/>
</dbReference>
<keyword evidence="6 12" id="KW-0472">Membrane</keyword>
<feature type="region of interest" description="Disordered" evidence="11">
    <location>
        <begin position="1"/>
        <end position="30"/>
    </location>
</feature>
<evidence type="ECO:0000313" key="15">
    <source>
        <dbReference type="Proteomes" id="UP000191408"/>
    </source>
</evidence>
<keyword evidence="7" id="KW-0325">Glycoprotein</keyword>
<feature type="compositionally biased region" description="Basic and acidic residues" evidence="11">
    <location>
        <begin position="1"/>
        <end position="15"/>
    </location>
</feature>
<dbReference type="AlphaFoldDB" id="A0A1V6N897"/>
<reference evidence="15" key="1">
    <citation type="journal article" date="2017" name="Nat. Microbiol.">
        <title>Global analysis of biosynthetic gene clusters reveals vast potential of secondary metabolite production in Penicillium species.</title>
        <authorList>
            <person name="Nielsen J.C."/>
            <person name="Grijseels S."/>
            <person name="Prigent S."/>
            <person name="Ji B."/>
            <person name="Dainat J."/>
            <person name="Nielsen K.F."/>
            <person name="Frisvad J.C."/>
            <person name="Workman M."/>
            <person name="Nielsen J."/>
        </authorList>
    </citation>
    <scope>NUCLEOTIDE SEQUENCE [LARGE SCALE GENOMIC DNA]</scope>
    <source>
        <strain evidence="15">IBT 4502</strain>
    </source>
</reference>
<dbReference type="FunFam" id="1.20.1720.10:FF:000009">
    <property type="entry name" value="MFS multidrug transporter"/>
    <property type="match status" value="1"/>
</dbReference>
<dbReference type="InterPro" id="IPR036259">
    <property type="entry name" value="MFS_trans_sf"/>
</dbReference>
<feature type="transmembrane region" description="Helical" evidence="12">
    <location>
        <begin position="108"/>
        <end position="126"/>
    </location>
</feature>
<dbReference type="InterPro" id="IPR008914">
    <property type="entry name" value="PEBP"/>
</dbReference>
<evidence type="ECO:0000256" key="12">
    <source>
        <dbReference type="SAM" id="Phobius"/>
    </source>
</evidence>
<protein>
    <recommendedName>
        <fullName evidence="10">Citrate exporter 1</fullName>
    </recommendedName>
</protein>
<feature type="transmembrane region" description="Helical" evidence="12">
    <location>
        <begin position="314"/>
        <end position="336"/>
    </location>
</feature>
<feature type="transmembrane region" description="Helical" evidence="12">
    <location>
        <begin position="42"/>
        <end position="62"/>
    </location>
</feature>
<evidence type="ECO:0000256" key="10">
    <source>
        <dbReference type="ARBA" id="ARBA00074746"/>
    </source>
</evidence>
<dbReference type="SUPFAM" id="SSF103473">
    <property type="entry name" value="MFS general substrate transporter"/>
    <property type="match status" value="1"/>
</dbReference>
<proteinExistence type="inferred from homology"/>
<comment type="similarity">
    <text evidence="2">Belongs to the major facilitator superfamily.</text>
</comment>
<comment type="catalytic activity">
    <reaction evidence="8">
        <text>citrate(in) = citrate(out)</text>
        <dbReference type="Rhea" id="RHEA:33183"/>
        <dbReference type="ChEBI" id="CHEBI:16947"/>
    </reaction>
</comment>
<dbReference type="Gene3D" id="1.20.1250.20">
    <property type="entry name" value="MFS general substrate transporter like domains"/>
    <property type="match status" value="1"/>
</dbReference>
<dbReference type="InterPro" id="IPR011701">
    <property type="entry name" value="MFS"/>
</dbReference>
<evidence type="ECO:0000259" key="13">
    <source>
        <dbReference type="PROSITE" id="PS50850"/>
    </source>
</evidence>
<dbReference type="InterPro" id="IPR036610">
    <property type="entry name" value="PEBP-like_sf"/>
</dbReference>
<comment type="subcellular location">
    <subcellularLocation>
        <location evidence="1">Membrane</location>
        <topology evidence="1">Multi-pass membrane protein</topology>
    </subcellularLocation>
</comment>
<dbReference type="EMBL" id="MDYM01000020">
    <property type="protein sequence ID" value="OQD60875.1"/>
    <property type="molecule type" value="Genomic_DNA"/>
</dbReference>
<dbReference type="Proteomes" id="UP000191408">
    <property type="component" value="Unassembled WGS sequence"/>
</dbReference>
<comment type="caution">
    <text evidence="14">The sequence shown here is derived from an EMBL/GenBank/DDBJ whole genome shotgun (WGS) entry which is preliminary data.</text>
</comment>
<dbReference type="InterPro" id="IPR020846">
    <property type="entry name" value="MFS_dom"/>
</dbReference>
<dbReference type="OrthoDB" id="440553at2759"/>
<evidence type="ECO:0000256" key="8">
    <source>
        <dbReference type="ARBA" id="ARBA00051015"/>
    </source>
</evidence>
<comment type="function">
    <text evidence="9">Transmembrane transporter that exports citrate across the cell membrane.</text>
</comment>
<feature type="transmembrane region" description="Helical" evidence="12">
    <location>
        <begin position="166"/>
        <end position="185"/>
    </location>
</feature>
<keyword evidence="5 12" id="KW-1133">Transmembrane helix</keyword>
<dbReference type="SUPFAM" id="SSF49777">
    <property type="entry name" value="PEBP-like"/>
    <property type="match status" value="1"/>
</dbReference>
<evidence type="ECO:0000256" key="5">
    <source>
        <dbReference type="ARBA" id="ARBA00022989"/>
    </source>
</evidence>
<feature type="domain" description="Major facilitator superfamily (MFS) profile" evidence="13">
    <location>
        <begin position="43"/>
        <end position="490"/>
    </location>
</feature>
<evidence type="ECO:0000256" key="9">
    <source>
        <dbReference type="ARBA" id="ARBA00057034"/>
    </source>
</evidence>